<dbReference type="EMBL" id="QRDW01000002">
    <property type="protein sequence ID" value="RED52438.1"/>
    <property type="molecule type" value="Genomic_DNA"/>
</dbReference>
<dbReference type="Pfam" id="PF01973">
    <property type="entry name" value="MptE-like"/>
    <property type="match status" value="1"/>
</dbReference>
<dbReference type="Proteomes" id="UP000256845">
    <property type="component" value="Unassembled WGS sequence"/>
</dbReference>
<evidence type="ECO:0000259" key="2">
    <source>
        <dbReference type="Pfam" id="PF20157"/>
    </source>
</evidence>
<dbReference type="OrthoDB" id="7254531at2"/>
<dbReference type="InterPro" id="IPR002826">
    <property type="entry name" value="MptE-like"/>
</dbReference>
<protein>
    <submittedName>
        <fullName evidence="3">Uncharacterized protein DUF115</fullName>
    </submittedName>
</protein>
<sequence length="657" mass="74751">MSQPETFIGDKDLFERNLAALEKRQPAYAARMRKIVTPGSRIVKMPSGGLNLDLGHSLFYEEDAERYLDRQMSKYLTKPDRVFIGWVDRIEKPRYVAEKMYEAAWDWLLEQGLEKGGRQVDPDGGFVVVLGIGLGLHVGRLIEELDVRMLVISEQFDEFLYHAMHLHDLSEWYETLEGRGGNLVFILGDDPTHVTNLIYGHIKNSAFGLADGSYFYVHYNSYVMREVERQFIDRVPIISGSPGFFEDELVMMENCFRNITGYEAQTFNDKGRILKQTPVFIIGSGPSLDDAVDQIRALRDQVILVTCGTGLGTMLNYGFKPDFHVELENTPGPLEIITGLSKKYDLGGITLIASNTVHPEVPAFFDRRILYFRDSVTSTKMFGQGYSEVFNAAPTVTNVGSRITLGMGFRTLYLFGVDFGTRVADRHHSEQSVYDEDFLKTHPDHKKASQYDLKARGNFGGVIHTSRSFLSASIFFSTLQASFPEARLINCSDGIRIPGTIPQLPESLEIVEGVSHRDREMRLILEEYEREKGHVPVSVQDLEILHYRLHAFYAKLREALPQLEQGKAGLYRFYDQLQSLVYAKSQDPVDQVVEQFHVGSLMQLFQVGYIVLRRVPEETRDSFMTHYARAYGALVEEMAERALTFTENLIEEARKVA</sequence>
<dbReference type="Pfam" id="PF20157">
    <property type="entry name" value="Maf_flag10_N"/>
    <property type="match status" value="1"/>
</dbReference>
<reference evidence="3 4" key="1">
    <citation type="submission" date="2018-07" db="EMBL/GenBank/DDBJ databases">
        <title>Genomic Encyclopedia of Type Strains, Phase III (KMG-III): the genomes of soil and plant-associated and newly described type strains.</title>
        <authorList>
            <person name="Whitman W."/>
        </authorList>
    </citation>
    <scope>NUCLEOTIDE SEQUENCE [LARGE SCALE GENOMIC DNA]</scope>
    <source>
        <strain evidence="3 4">CECT 8488</strain>
    </source>
</reference>
<comment type="caution">
    <text evidence="3">The sequence shown here is derived from an EMBL/GenBank/DDBJ whole genome shotgun (WGS) entry which is preliminary data.</text>
</comment>
<proteinExistence type="predicted"/>
<feature type="domain" description="6-hydroxymethylpterin diphosphokinase MptE-like" evidence="1">
    <location>
        <begin position="253"/>
        <end position="421"/>
    </location>
</feature>
<evidence type="ECO:0000313" key="4">
    <source>
        <dbReference type="Proteomes" id="UP000256845"/>
    </source>
</evidence>
<evidence type="ECO:0000313" key="3">
    <source>
        <dbReference type="EMBL" id="RED52438.1"/>
    </source>
</evidence>
<feature type="domain" description="Glycosyltransferase Maf N-terminal" evidence="2">
    <location>
        <begin position="13"/>
        <end position="238"/>
    </location>
</feature>
<dbReference type="PANTHER" id="PTHR41786:SF1">
    <property type="entry name" value="6-HYDROXYMETHYLPTERIN DIPHOSPHOKINASE MPTE-LIKE DOMAIN-CONTAINING PROTEIN"/>
    <property type="match status" value="1"/>
</dbReference>
<dbReference type="PANTHER" id="PTHR41786">
    <property type="entry name" value="MOTILITY ACCESSORY FACTOR MAF"/>
    <property type="match status" value="1"/>
</dbReference>
<evidence type="ECO:0000259" key="1">
    <source>
        <dbReference type="Pfam" id="PF01973"/>
    </source>
</evidence>
<name>A0A3D9HSF6_9PROT</name>
<dbReference type="InterPro" id="IPR045376">
    <property type="entry name" value="Maf_N"/>
</dbReference>
<organism evidence="3 4">
    <name type="scientific">Aestuariispira insulae</name>
    <dbReference type="NCBI Taxonomy" id="1461337"/>
    <lineage>
        <taxon>Bacteria</taxon>
        <taxon>Pseudomonadati</taxon>
        <taxon>Pseudomonadota</taxon>
        <taxon>Alphaproteobacteria</taxon>
        <taxon>Rhodospirillales</taxon>
        <taxon>Kiloniellaceae</taxon>
        <taxon>Aestuariispira</taxon>
    </lineage>
</organism>
<accession>A0A3D9HSF6</accession>
<dbReference type="RefSeq" id="WP_115935973.1">
    <property type="nucleotide sequence ID" value="NZ_QRDW01000002.1"/>
</dbReference>
<keyword evidence="4" id="KW-1185">Reference proteome</keyword>
<gene>
    <name evidence="3" type="ORF">DFP90_102459</name>
</gene>
<dbReference type="AlphaFoldDB" id="A0A3D9HSF6"/>